<dbReference type="Proteomes" id="UP001327560">
    <property type="component" value="Chromosome 8"/>
</dbReference>
<dbReference type="InterPro" id="IPR051058">
    <property type="entry name" value="GDSL_Est/Lipase"/>
</dbReference>
<protein>
    <submittedName>
        <fullName evidence="5">GDSL esterase/lipase</fullName>
    </submittedName>
</protein>
<keyword evidence="2" id="KW-0378">Hydrolase</keyword>
<evidence type="ECO:0000313" key="5">
    <source>
        <dbReference type="EMBL" id="WOL16201.1"/>
    </source>
</evidence>
<dbReference type="GO" id="GO:0016788">
    <property type="term" value="F:hydrolase activity, acting on ester bonds"/>
    <property type="evidence" value="ECO:0007669"/>
    <property type="project" value="InterPro"/>
</dbReference>
<evidence type="ECO:0000256" key="4">
    <source>
        <dbReference type="SAM" id="SignalP"/>
    </source>
</evidence>
<dbReference type="PANTHER" id="PTHR45648:SF7">
    <property type="entry name" value="OS12G0126100 PROTEIN"/>
    <property type="match status" value="1"/>
</dbReference>
<dbReference type="Gene3D" id="3.40.50.1110">
    <property type="entry name" value="SGNH hydrolase"/>
    <property type="match status" value="1"/>
</dbReference>
<dbReference type="AlphaFoldDB" id="A0AAQ3QP18"/>
<dbReference type="GO" id="GO:0016042">
    <property type="term" value="P:lipid catabolic process"/>
    <property type="evidence" value="ECO:0007669"/>
    <property type="project" value="UniProtKB-KW"/>
</dbReference>
<evidence type="ECO:0000256" key="3">
    <source>
        <dbReference type="ARBA" id="ARBA00022963"/>
    </source>
</evidence>
<dbReference type="InterPro" id="IPR036514">
    <property type="entry name" value="SGNH_hydro_sf"/>
</dbReference>
<accession>A0AAQ3QP18</accession>
<dbReference type="Pfam" id="PF00657">
    <property type="entry name" value="Lipase_GDSL"/>
    <property type="match status" value="1"/>
</dbReference>
<feature type="signal peptide" evidence="4">
    <location>
        <begin position="1"/>
        <end position="20"/>
    </location>
</feature>
<evidence type="ECO:0000256" key="1">
    <source>
        <dbReference type="ARBA" id="ARBA00008668"/>
    </source>
</evidence>
<gene>
    <name evidence="5" type="ORF">Cni_G24983</name>
</gene>
<keyword evidence="6" id="KW-1185">Reference proteome</keyword>
<dbReference type="InterPro" id="IPR001087">
    <property type="entry name" value="GDSL"/>
</dbReference>
<dbReference type="EMBL" id="CP136897">
    <property type="protein sequence ID" value="WOL16201.1"/>
    <property type="molecule type" value="Genomic_DNA"/>
</dbReference>
<organism evidence="5 6">
    <name type="scientific">Canna indica</name>
    <name type="common">Indian-shot</name>
    <dbReference type="NCBI Taxonomy" id="4628"/>
    <lineage>
        <taxon>Eukaryota</taxon>
        <taxon>Viridiplantae</taxon>
        <taxon>Streptophyta</taxon>
        <taxon>Embryophyta</taxon>
        <taxon>Tracheophyta</taxon>
        <taxon>Spermatophyta</taxon>
        <taxon>Magnoliopsida</taxon>
        <taxon>Liliopsida</taxon>
        <taxon>Zingiberales</taxon>
        <taxon>Cannaceae</taxon>
        <taxon>Canna</taxon>
    </lineage>
</organism>
<sequence>MVRILLILLLLSLSTKLLSAVADPSTAEALFVLGDSSASCNLSPLHFSVPFCNTGLLPNLIAERMGLPELPLFDQSNKTAKSLAAGVNFASDPGKILSGGGIGGVFQLHSLSQQVRQVTETLQIIRLELGPAAASHIVSSALFLLSFGKDDYTSLLAAGANPDPKRGRRGFSRILASEMIRAVQDLYDGGVRRVAVMAVAPLGCAPRVVLEAYNVLGSHNCVDEANEIIARYNVKLSAELEKLSSSLPDAKFVFCDVYAGMMEIIANPLSYEQTNKPNVFYVALSQLNSIAKFQGLGGLTGFENVRDACCGVGPFGAMAGCLFKEMACAEPQKHIWWDLYSPTKAVNEVLANWSWFESDMHICKPVSLQRLMQPLS</sequence>
<dbReference type="PANTHER" id="PTHR45648">
    <property type="entry name" value="GDSL LIPASE/ACYLHYDROLASE FAMILY PROTEIN (AFU_ORTHOLOGUE AFUA_4G14700)"/>
    <property type="match status" value="1"/>
</dbReference>
<keyword evidence="3" id="KW-0443">Lipid metabolism</keyword>
<keyword evidence="4" id="KW-0732">Signal</keyword>
<proteinExistence type="inferred from homology"/>
<name>A0AAQ3QP18_9LILI</name>
<evidence type="ECO:0000256" key="2">
    <source>
        <dbReference type="ARBA" id="ARBA00022801"/>
    </source>
</evidence>
<feature type="chain" id="PRO_5042975374" evidence="4">
    <location>
        <begin position="21"/>
        <end position="376"/>
    </location>
</feature>
<evidence type="ECO:0000313" key="6">
    <source>
        <dbReference type="Proteomes" id="UP001327560"/>
    </source>
</evidence>
<comment type="similarity">
    <text evidence="1">Belongs to the 'GDSL' lipolytic enzyme family.</text>
</comment>
<keyword evidence="3" id="KW-0442">Lipid degradation</keyword>
<reference evidence="5 6" key="1">
    <citation type="submission" date="2023-10" db="EMBL/GenBank/DDBJ databases">
        <title>Chromosome-scale genome assembly provides insights into flower coloration mechanisms of Canna indica.</title>
        <authorList>
            <person name="Li C."/>
        </authorList>
    </citation>
    <scope>NUCLEOTIDE SEQUENCE [LARGE SCALE GENOMIC DNA]</scope>
    <source>
        <tissue evidence="5">Flower</tissue>
    </source>
</reference>